<name>A0A8U8BZ14_GEOPR</name>
<evidence type="ECO:0000313" key="3">
    <source>
        <dbReference type="Proteomes" id="UP000694382"/>
    </source>
</evidence>
<protein>
    <submittedName>
        <fullName evidence="2">Uncharacterized protein</fullName>
    </submittedName>
</protein>
<feature type="region of interest" description="Disordered" evidence="1">
    <location>
        <begin position="125"/>
        <end position="149"/>
    </location>
</feature>
<organism evidence="2 3">
    <name type="scientific">Geospiza parvula</name>
    <name type="common">Small tree-finch</name>
    <name type="synonym">Camarhynchus parvulus</name>
    <dbReference type="NCBI Taxonomy" id="87175"/>
    <lineage>
        <taxon>Eukaryota</taxon>
        <taxon>Metazoa</taxon>
        <taxon>Chordata</taxon>
        <taxon>Craniata</taxon>
        <taxon>Vertebrata</taxon>
        <taxon>Euteleostomi</taxon>
        <taxon>Archelosauria</taxon>
        <taxon>Archosauria</taxon>
        <taxon>Dinosauria</taxon>
        <taxon>Saurischia</taxon>
        <taxon>Theropoda</taxon>
        <taxon>Coelurosauria</taxon>
        <taxon>Aves</taxon>
        <taxon>Neognathae</taxon>
        <taxon>Neoaves</taxon>
        <taxon>Telluraves</taxon>
        <taxon>Australaves</taxon>
        <taxon>Passeriformes</taxon>
        <taxon>Thraupidae</taxon>
        <taxon>Camarhynchus</taxon>
    </lineage>
</organism>
<accession>A0A8U8BZ14</accession>
<feature type="compositionally biased region" description="Basic and acidic residues" evidence="1">
    <location>
        <begin position="1"/>
        <end position="10"/>
    </location>
</feature>
<keyword evidence="3" id="KW-1185">Reference proteome</keyword>
<evidence type="ECO:0000313" key="2">
    <source>
        <dbReference type="Ensembl" id="ENSCPVP00000024077.1"/>
    </source>
</evidence>
<sequence>MVAESDKTTPERAVLQAEPPQLPQPPLVLQPLPQPRCPSLASLQRQSSPPRGPHPGGAVTAPRARRGCAPGGPCPPPSPTLDHVAVDGGAELLAGRAVPVLPVDDPHLLEEGGLAALARAQQQDLDEALHVGNGGSGGRRVGDSDPGNH</sequence>
<feature type="compositionally biased region" description="Pro residues" evidence="1">
    <location>
        <begin position="20"/>
        <end position="36"/>
    </location>
</feature>
<evidence type="ECO:0000256" key="1">
    <source>
        <dbReference type="SAM" id="MobiDB-lite"/>
    </source>
</evidence>
<feature type="region of interest" description="Disordered" evidence="1">
    <location>
        <begin position="1"/>
        <end position="82"/>
    </location>
</feature>
<proteinExistence type="predicted"/>
<dbReference type="Ensembl" id="ENSCPVT00000028746.1">
    <property type="protein sequence ID" value="ENSCPVP00000024077.1"/>
    <property type="gene ID" value="ENSCPVG00000018257.1"/>
</dbReference>
<dbReference type="AlphaFoldDB" id="A0A8U8BZ14"/>
<feature type="compositionally biased region" description="Basic and acidic residues" evidence="1">
    <location>
        <begin position="140"/>
        <end position="149"/>
    </location>
</feature>
<reference evidence="2" key="3">
    <citation type="submission" date="2025-09" db="UniProtKB">
        <authorList>
            <consortium name="Ensembl"/>
        </authorList>
    </citation>
    <scope>IDENTIFICATION</scope>
</reference>
<reference evidence="2" key="2">
    <citation type="submission" date="2025-08" db="UniProtKB">
        <authorList>
            <consortium name="Ensembl"/>
        </authorList>
    </citation>
    <scope>IDENTIFICATION</scope>
</reference>
<reference evidence="2" key="1">
    <citation type="submission" date="2020-02" db="EMBL/GenBank/DDBJ databases">
        <authorList>
            <person name="Enbody D E."/>
            <person name="Pettersson E M."/>
        </authorList>
    </citation>
    <scope>NUCLEOTIDE SEQUENCE [LARGE SCALE GENOMIC DNA]</scope>
</reference>
<dbReference type="Proteomes" id="UP000694382">
    <property type="component" value="Chromosome 18"/>
</dbReference>